<proteinExistence type="predicted"/>
<gene>
    <name evidence="1" type="ORF">LY79DRAFT_676095</name>
</gene>
<evidence type="ECO:0000313" key="1">
    <source>
        <dbReference type="EMBL" id="KAK1600095.1"/>
    </source>
</evidence>
<keyword evidence="2" id="KW-1185">Reference proteome</keyword>
<name>A0AAD8VD08_9PEZI</name>
<accession>A0AAD8VD08</accession>
<evidence type="ECO:0000313" key="2">
    <source>
        <dbReference type="Proteomes" id="UP001230504"/>
    </source>
</evidence>
<dbReference type="Proteomes" id="UP001230504">
    <property type="component" value="Unassembled WGS sequence"/>
</dbReference>
<dbReference type="GeneID" id="85448703"/>
<sequence>MLSVASRASPNVPQTVIMADRRTLPRFEEVARVEHKRGRQSCELQTDSRKCAATGRARGPGGTCVGRYSQICLVEVLKIVSLDGFIWESDSINFCTPVLVYRVVSLRHPKLSRSSNVGGFAGGGAQP</sequence>
<dbReference type="AlphaFoldDB" id="A0AAD8VD08"/>
<organism evidence="1 2">
    <name type="scientific">Colletotrichum navitas</name>
    <dbReference type="NCBI Taxonomy" id="681940"/>
    <lineage>
        <taxon>Eukaryota</taxon>
        <taxon>Fungi</taxon>
        <taxon>Dikarya</taxon>
        <taxon>Ascomycota</taxon>
        <taxon>Pezizomycotina</taxon>
        <taxon>Sordariomycetes</taxon>
        <taxon>Hypocreomycetidae</taxon>
        <taxon>Glomerellales</taxon>
        <taxon>Glomerellaceae</taxon>
        <taxon>Colletotrichum</taxon>
        <taxon>Colletotrichum graminicola species complex</taxon>
    </lineage>
</organism>
<protein>
    <submittedName>
        <fullName evidence="1">Uncharacterized protein</fullName>
    </submittedName>
</protein>
<dbReference type="EMBL" id="JAHLJV010000001">
    <property type="protein sequence ID" value="KAK1600095.1"/>
    <property type="molecule type" value="Genomic_DNA"/>
</dbReference>
<reference evidence="1" key="1">
    <citation type="submission" date="2021-06" db="EMBL/GenBank/DDBJ databases">
        <title>Comparative genomics, transcriptomics and evolutionary studies reveal genomic signatures of adaptation to plant cell wall in hemibiotrophic fungi.</title>
        <authorList>
            <consortium name="DOE Joint Genome Institute"/>
            <person name="Baroncelli R."/>
            <person name="Diaz J.F."/>
            <person name="Benocci T."/>
            <person name="Peng M."/>
            <person name="Battaglia E."/>
            <person name="Haridas S."/>
            <person name="Andreopoulos W."/>
            <person name="Labutti K."/>
            <person name="Pangilinan J."/>
            <person name="Floch G.L."/>
            <person name="Makela M.R."/>
            <person name="Henrissat B."/>
            <person name="Grigoriev I.V."/>
            <person name="Crouch J.A."/>
            <person name="De Vries R.P."/>
            <person name="Sukno S.A."/>
            <person name="Thon M.R."/>
        </authorList>
    </citation>
    <scope>NUCLEOTIDE SEQUENCE</scope>
    <source>
        <strain evidence="1">CBS 125086</strain>
    </source>
</reference>
<comment type="caution">
    <text evidence="1">The sequence shown here is derived from an EMBL/GenBank/DDBJ whole genome shotgun (WGS) entry which is preliminary data.</text>
</comment>
<dbReference type="RefSeq" id="XP_060420591.1">
    <property type="nucleotide sequence ID" value="XM_060564463.1"/>
</dbReference>